<dbReference type="RefSeq" id="WP_159268791.1">
    <property type="nucleotide sequence ID" value="NZ_CACSIK010000001.1"/>
</dbReference>
<organism evidence="5 7">
    <name type="scientific">Zhongshania aliphaticivorans</name>
    <dbReference type="NCBI Taxonomy" id="1470434"/>
    <lineage>
        <taxon>Bacteria</taxon>
        <taxon>Pseudomonadati</taxon>
        <taxon>Pseudomonadota</taxon>
        <taxon>Gammaproteobacteria</taxon>
        <taxon>Cellvibrionales</taxon>
        <taxon>Spongiibacteraceae</taxon>
        <taxon>Zhongshania</taxon>
    </lineage>
</organism>
<dbReference type="Proteomes" id="UP000439591">
    <property type="component" value="Unassembled WGS sequence"/>
</dbReference>
<dbReference type="EMBL" id="CACSIM010000002">
    <property type="protein sequence ID" value="CAA0099251.1"/>
    <property type="molecule type" value="Genomic_DNA"/>
</dbReference>
<dbReference type="Pfam" id="PF00743">
    <property type="entry name" value="FMO-like"/>
    <property type="match status" value="1"/>
</dbReference>
<dbReference type="GO" id="GO:0050661">
    <property type="term" value="F:NADP binding"/>
    <property type="evidence" value="ECO:0007669"/>
    <property type="project" value="InterPro"/>
</dbReference>
<evidence type="ECO:0000256" key="1">
    <source>
        <dbReference type="ARBA" id="ARBA00022630"/>
    </source>
</evidence>
<dbReference type="GO" id="GO:0050660">
    <property type="term" value="F:flavin adenine dinucleotide binding"/>
    <property type="evidence" value="ECO:0007669"/>
    <property type="project" value="InterPro"/>
</dbReference>
<evidence type="ECO:0000313" key="7">
    <source>
        <dbReference type="Proteomes" id="UP000439591"/>
    </source>
</evidence>
<dbReference type="InterPro" id="IPR020946">
    <property type="entry name" value="Flavin_mOase-like"/>
</dbReference>
<dbReference type="AlphaFoldDB" id="A0A5S9P7P2"/>
<dbReference type="Gene3D" id="3.50.50.60">
    <property type="entry name" value="FAD/NAD(P)-binding domain"/>
    <property type="match status" value="2"/>
</dbReference>
<keyword evidence="6" id="KW-1185">Reference proteome</keyword>
<evidence type="ECO:0000256" key="3">
    <source>
        <dbReference type="ARBA" id="ARBA00023002"/>
    </source>
</evidence>
<evidence type="ECO:0000313" key="4">
    <source>
        <dbReference type="EMBL" id="CAA0091918.1"/>
    </source>
</evidence>
<dbReference type="InterPro" id="IPR051209">
    <property type="entry name" value="FAD-bind_Monooxygenase_sf"/>
</dbReference>
<dbReference type="PANTHER" id="PTHR42877">
    <property type="entry name" value="L-ORNITHINE N(5)-MONOOXYGENASE-RELATED"/>
    <property type="match status" value="1"/>
</dbReference>
<dbReference type="PANTHER" id="PTHR42877:SF4">
    <property type="entry name" value="FAD_NAD(P)-BINDING DOMAIN-CONTAINING PROTEIN-RELATED"/>
    <property type="match status" value="1"/>
</dbReference>
<keyword evidence="5" id="KW-0503">Monooxygenase</keyword>
<evidence type="ECO:0000313" key="5">
    <source>
        <dbReference type="EMBL" id="CAA0099251.1"/>
    </source>
</evidence>
<keyword evidence="3 5" id="KW-0560">Oxidoreductase</keyword>
<evidence type="ECO:0000313" key="6">
    <source>
        <dbReference type="Proteomes" id="UP000435877"/>
    </source>
</evidence>
<dbReference type="InterPro" id="IPR036188">
    <property type="entry name" value="FAD/NAD-bd_sf"/>
</dbReference>
<accession>A0A5S9P7P2</accession>
<evidence type="ECO:0000256" key="2">
    <source>
        <dbReference type="ARBA" id="ARBA00022827"/>
    </source>
</evidence>
<dbReference type="OrthoDB" id="9766402at2"/>
<gene>
    <name evidence="4" type="ORF">IHBHHGIJ_02219</name>
    <name evidence="5" type="ORF">KFEGEMFD_01821</name>
</gene>
<protein>
    <submittedName>
        <fullName evidence="5">Baeyer-Villiger monooxygenase</fullName>
        <ecNumber evidence="5">1.14.13.-</ecNumber>
    </submittedName>
</protein>
<dbReference type="Proteomes" id="UP000435877">
    <property type="component" value="Unassembled WGS sequence"/>
</dbReference>
<reference evidence="6 7" key="1">
    <citation type="submission" date="2019-11" db="EMBL/GenBank/DDBJ databases">
        <authorList>
            <person name="Holert J."/>
        </authorList>
    </citation>
    <scope>NUCLEOTIDE SEQUENCE [LARGE SCALE GENOMIC DNA]</scope>
    <source>
        <strain evidence="5">BC3_2A</strain>
        <strain evidence="4">SB11_1A</strain>
    </source>
</reference>
<sequence>MKELDVIILGAGMSGLCMAIELKKRGVNKLEIIEKNSDVGGTWFDNSYPGACCDVPSALYSFSFEANPNWSRIYSPQVEIQHYFQHCANKYDLMPHIRFNSEVISADYQQENGKWLVTLANGEQLLSRIVVSGLGQLNKPNTPELQDANEFKGVSFHSARWNHDIDLRGKHVAVIGSAASAIQLIPHVAQQAKKLYVYQRSANYILSRGDREYSATEKYLFHTLPWTQKLVRLYYYLRQEGLFYGAMLSGSLRSKLIKWLAKRNLRSTIHKQALRDVMTPDYPLGCKRVLVSDDFYQALNSDAIDMVTSPISGLNASGVISDDKISRPVDVILYATGFRATEFLVPLRVHGENGIELNQAWQQGAEAHRGVALNGFPNFYMLYGPNTNLGHSSIIYMVEKQSRYIAQCIKHTFDNELRSLQPHASAQAAFNKRLQDALSETVWGEDCGSWYKNDSGKITNNWPYTTWRFGQEMKTVAFKEYQQET</sequence>
<name>A0A5S9P7P2_9GAMM</name>
<dbReference type="EC" id="1.14.13.-" evidence="5"/>
<proteinExistence type="predicted"/>
<dbReference type="PRINTS" id="PR00469">
    <property type="entry name" value="PNDRDTASEII"/>
</dbReference>
<keyword evidence="1" id="KW-0285">Flavoprotein</keyword>
<dbReference type="SUPFAM" id="SSF51905">
    <property type="entry name" value="FAD/NAD(P)-binding domain"/>
    <property type="match status" value="2"/>
</dbReference>
<dbReference type="GO" id="GO:0004499">
    <property type="term" value="F:N,N-dimethylaniline monooxygenase activity"/>
    <property type="evidence" value="ECO:0007669"/>
    <property type="project" value="InterPro"/>
</dbReference>
<keyword evidence="2" id="KW-0274">FAD</keyword>
<dbReference type="EMBL" id="CACSIK010000001">
    <property type="protein sequence ID" value="CAA0091918.1"/>
    <property type="molecule type" value="Genomic_DNA"/>
</dbReference>